<dbReference type="HAMAP" id="MF_02065">
    <property type="entry name" value="MltG"/>
    <property type="match status" value="1"/>
</dbReference>
<dbReference type="PANTHER" id="PTHR30518">
    <property type="entry name" value="ENDOLYTIC MUREIN TRANSGLYCOSYLASE"/>
    <property type="match status" value="1"/>
</dbReference>
<dbReference type="EC" id="4.2.2.29" evidence="7"/>
<feature type="site" description="Important for catalytic activity" evidence="7">
    <location>
        <position position="203"/>
    </location>
</feature>
<gene>
    <name evidence="7 8" type="primary">mltG</name>
    <name evidence="8" type="ORF">ACFOGJ_00380</name>
</gene>
<dbReference type="EMBL" id="JBHRTR010000003">
    <property type="protein sequence ID" value="MFC3225665.1"/>
    <property type="molecule type" value="Genomic_DNA"/>
</dbReference>
<dbReference type="Gene3D" id="3.30.1490.480">
    <property type="entry name" value="Endolytic murein transglycosylase"/>
    <property type="match status" value="1"/>
</dbReference>
<evidence type="ECO:0000256" key="4">
    <source>
        <dbReference type="ARBA" id="ARBA00023136"/>
    </source>
</evidence>
<organism evidence="8 9">
    <name type="scientific">Marinibaculum pumilum</name>
    <dbReference type="NCBI Taxonomy" id="1766165"/>
    <lineage>
        <taxon>Bacteria</taxon>
        <taxon>Pseudomonadati</taxon>
        <taxon>Pseudomonadota</taxon>
        <taxon>Alphaproteobacteria</taxon>
        <taxon>Rhodospirillales</taxon>
        <taxon>Rhodospirillaceae</taxon>
        <taxon>Marinibaculum</taxon>
    </lineage>
</organism>
<evidence type="ECO:0000256" key="2">
    <source>
        <dbReference type="ARBA" id="ARBA00022692"/>
    </source>
</evidence>
<evidence type="ECO:0000256" key="1">
    <source>
        <dbReference type="ARBA" id="ARBA00022475"/>
    </source>
</evidence>
<evidence type="ECO:0000313" key="8">
    <source>
        <dbReference type="EMBL" id="MFC3225665.1"/>
    </source>
</evidence>
<dbReference type="Gene3D" id="3.30.160.60">
    <property type="entry name" value="Classic Zinc Finger"/>
    <property type="match status" value="1"/>
</dbReference>
<evidence type="ECO:0000256" key="5">
    <source>
        <dbReference type="ARBA" id="ARBA00023239"/>
    </source>
</evidence>
<sequence>MRRAILRLFAGLFGLLLIAAAVAFWGWQQWIGPGPSTEQVNVVIPKGTGVGGIAARLEQAGVVADATLFRAGVLAEGASRSLQAGEYAFDPGISPAGVLAKLRSGDRVLHQVTVPEGLTVRQVATLLQAQSELTGEIEKLPPEGRLLPETYAFERGDSRQSVIDRMAAAMDAALQQLWEGRAEGLPIDSPDEALVLASIVERETGIAEERPLVAGVFTNRLRKGMRLQSDPTVIYGVSDGLGTLGRPLSRTDLKTPTDWNTYVIAGLPPTPIANPSRAALAAVLDPAETDYLYFVADGTGGHVFAASLAEHNRNVRAWRAQQRKDRVSE</sequence>
<reference evidence="9" key="1">
    <citation type="journal article" date="2019" name="Int. J. Syst. Evol. Microbiol.">
        <title>The Global Catalogue of Microorganisms (GCM) 10K type strain sequencing project: providing services to taxonomists for standard genome sequencing and annotation.</title>
        <authorList>
            <consortium name="The Broad Institute Genomics Platform"/>
            <consortium name="The Broad Institute Genome Sequencing Center for Infectious Disease"/>
            <person name="Wu L."/>
            <person name="Ma J."/>
        </authorList>
    </citation>
    <scope>NUCLEOTIDE SEQUENCE [LARGE SCALE GENOMIC DNA]</scope>
    <source>
        <strain evidence="9">KCTC 42964</strain>
    </source>
</reference>
<dbReference type="PANTHER" id="PTHR30518:SF2">
    <property type="entry name" value="ENDOLYTIC MUREIN TRANSGLYCOSYLASE"/>
    <property type="match status" value="1"/>
</dbReference>
<dbReference type="Pfam" id="PF02618">
    <property type="entry name" value="YceG"/>
    <property type="match status" value="1"/>
</dbReference>
<evidence type="ECO:0000256" key="3">
    <source>
        <dbReference type="ARBA" id="ARBA00022989"/>
    </source>
</evidence>
<accession>A0ABV7KTQ8</accession>
<protein>
    <recommendedName>
        <fullName evidence="7">Endolytic murein transglycosylase</fullName>
        <ecNumber evidence="7">4.2.2.29</ecNumber>
    </recommendedName>
    <alternativeName>
        <fullName evidence="7">Peptidoglycan lytic transglycosylase</fullName>
    </alternativeName>
    <alternativeName>
        <fullName evidence="7">Peptidoglycan polymerization terminase</fullName>
    </alternativeName>
</protein>
<keyword evidence="3 7" id="KW-1133">Transmembrane helix</keyword>
<keyword evidence="6 7" id="KW-0961">Cell wall biogenesis/degradation</keyword>
<dbReference type="NCBIfam" id="TIGR00247">
    <property type="entry name" value="endolytic transglycosylase MltG"/>
    <property type="match status" value="1"/>
</dbReference>
<keyword evidence="9" id="KW-1185">Reference proteome</keyword>
<comment type="catalytic activity">
    <reaction evidence="7">
        <text>a peptidoglycan chain = a peptidoglycan chain with N-acetyl-1,6-anhydromuramyl-[peptide] at the reducing end + a peptidoglycan chain with N-acetylglucosamine at the non-reducing end.</text>
        <dbReference type="EC" id="4.2.2.29"/>
    </reaction>
</comment>
<proteinExistence type="inferred from homology"/>
<dbReference type="CDD" id="cd08010">
    <property type="entry name" value="MltG_like"/>
    <property type="match status" value="1"/>
</dbReference>
<dbReference type="RefSeq" id="WP_379897399.1">
    <property type="nucleotide sequence ID" value="NZ_JBHRTR010000003.1"/>
</dbReference>
<comment type="similarity">
    <text evidence="7">Belongs to the transglycosylase MltG family.</text>
</comment>
<keyword evidence="4 7" id="KW-0472">Membrane</keyword>
<comment type="function">
    <text evidence="7">Functions as a peptidoglycan terminase that cleaves nascent peptidoglycan strands endolytically to terminate their elongation.</text>
</comment>
<evidence type="ECO:0000256" key="6">
    <source>
        <dbReference type="ARBA" id="ARBA00023316"/>
    </source>
</evidence>
<name>A0ABV7KTQ8_9PROT</name>
<dbReference type="InterPro" id="IPR003770">
    <property type="entry name" value="MLTG-like"/>
</dbReference>
<comment type="caution">
    <text evidence="8">The sequence shown here is derived from an EMBL/GenBank/DDBJ whole genome shotgun (WGS) entry which is preliminary data.</text>
</comment>
<evidence type="ECO:0000256" key="7">
    <source>
        <dbReference type="HAMAP-Rule" id="MF_02065"/>
    </source>
</evidence>
<keyword evidence="5 7" id="KW-0456">Lyase</keyword>
<keyword evidence="2 7" id="KW-0812">Transmembrane</keyword>
<keyword evidence="7" id="KW-0997">Cell inner membrane</keyword>
<evidence type="ECO:0000313" key="9">
    <source>
        <dbReference type="Proteomes" id="UP001595528"/>
    </source>
</evidence>
<dbReference type="Proteomes" id="UP001595528">
    <property type="component" value="Unassembled WGS sequence"/>
</dbReference>
<keyword evidence="1 7" id="KW-1003">Cell membrane</keyword>